<evidence type="ECO:0000256" key="1">
    <source>
        <dbReference type="ARBA" id="ARBA00004115"/>
    </source>
</evidence>
<dbReference type="Pfam" id="PF25293">
    <property type="entry name" value="Beta-prop_EMC1_N"/>
    <property type="match status" value="1"/>
</dbReference>
<evidence type="ECO:0000256" key="9">
    <source>
        <dbReference type="ARBA" id="ARBA00023136"/>
    </source>
</evidence>
<keyword evidence="8 11" id="KW-1133">Transmembrane helix</keyword>
<evidence type="ECO:0000256" key="10">
    <source>
        <dbReference type="ARBA" id="ARBA00023180"/>
    </source>
</evidence>
<evidence type="ECO:0000259" key="14">
    <source>
        <dbReference type="Pfam" id="PF25293"/>
    </source>
</evidence>
<organism evidence="15 16">
    <name type="scientific">Mycena maculata</name>
    <dbReference type="NCBI Taxonomy" id="230809"/>
    <lineage>
        <taxon>Eukaryota</taxon>
        <taxon>Fungi</taxon>
        <taxon>Dikarya</taxon>
        <taxon>Basidiomycota</taxon>
        <taxon>Agaricomycotina</taxon>
        <taxon>Agaricomycetes</taxon>
        <taxon>Agaricomycetidae</taxon>
        <taxon>Agaricales</taxon>
        <taxon>Marasmiineae</taxon>
        <taxon>Mycenaceae</taxon>
        <taxon>Mycena</taxon>
    </lineage>
</organism>
<evidence type="ECO:0000256" key="7">
    <source>
        <dbReference type="ARBA" id="ARBA00022824"/>
    </source>
</evidence>
<feature type="signal peptide" evidence="12">
    <location>
        <begin position="1"/>
        <end position="17"/>
    </location>
</feature>
<feature type="domain" description="EMC1 first beta-propeller" evidence="14">
    <location>
        <begin position="17"/>
        <end position="390"/>
    </location>
</feature>
<dbReference type="InterPro" id="IPR011047">
    <property type="entry name" value="Quinoprotein_ADH-like_sf"/>
</dbReference>
<name>A0AAD7NYH4_9AGAR</name>
<evidence type="ECO:0000313" key="16">
    <source>
        <dbReference type="Proteomes" id="UP001215280"/>
    </source>
</evidence>
<evidence type="ECO:0000256" key="11">
    <source>
        <dbReference type="SAM" id="Phobius"/>
    </source>
</evidence>
<dbReference type="Gene3D" id="2.130.10.10">
    <property type="entry name" value="YVTN repeat-like/Quinoprotein amine dehydrogenase"/>
    <property type="match status" value="1"/>
</dbReference>
<feature type="transmembrane region" description="Helical" evidence="11">
    <location>
        <begin position="935"/>
        <end position="953"/>
    </location>
</feature>
<dbReference type="EMBL" id="JARJLG010000006">
    <property type="protein sequence ID" value="KAJ7780150.1"/>
    <property type="molecule type" value="Genomic_DNA"/>
</dbReference>
<feature type="chain" id="PRO_5042173261" description="ER membrane protein complex subunit 1" evidence="12">
    <location>
        <begin position="18"/>
        <end position="964"/>
    </location>
</feature>
<comment type="caution">
    <text evidence="15">The sequence shown here is derived from an EMBL/GenBank/DDBJ whole genome shotgun (WGS) entry which is preliminary data.</text>
</comment>
<evidence type="ECO:0000256" key="5">
    <source>
        <dbReference type="ARBA" id="ARBA00022692"/>
    </source>
</evidence>
<feature type="domain" description="ER membrane protein complex subunit 1 C-terminal" evidence="13">
    <location>
        <begin position="745"/>
        <end position="962"/>
    </location>
</feature>
<dbReference type="PANTHER" id="PTHR21573:SF0">
    <property type="entry name" value="ER MEMBRANE PROTEIN COMPLEX SUBUNIT 1"/>
    <property type="match status" value="1"/>
</dbReference>
<dbReference type="Pfam" id="PF07774">
    <property type="entry name" value="EMC1_C"/>
    <property type="match status" value="1"/>
</dbReference>
<evidence type="ECO:0000313" key="15">
    <source>
        <dbReference type="EMBL" id="KAJ7780150.1"/>
    </source>
</evidence>
<evidence type="ECO:0000256" key="8">
    <source>
        <dbReference type="ARBA" id="ARBA00022989"/>
    </source>
</evidence>
<evidence type="ECO:0000256" key="12">
    <source>
        <dbReference type="SAM" id="SignalP"/>
    </source>
</evidence>
<dbReference type="SUPFAM" id="SSF50998">
    <property type="entry name" value="Quinoprotein alcohol dehydrogenase-like"/>
    <property type="match status" value="2"/>
</dbReference>
<keyword evidence="7" id="KW-0256">Endoplasmic reticulum</keyword>
<protein>
    <recommendedName>
        <fullName evidence="4">ER membrane protein complex subunit 1</fullName>
    </recommendedName>
</protein>
<dbReference type="Proteomes" id="UP001215280">
    <property type="component" value="Unassembled WGS sequence"/>
</dbReference>
<accession>A0AAD7NYH4</accession>
<reference evidence="15" key="1">
    <citation type="submission" date="2023-03" db="EMBL/GenBank/DDBJ databases">
        <title>Massive genome expansion in bonnet fungi (Mycena s.s.) driven by repeated elements and novel gene families across ecological guilds.</title>
        <authorList>
            <consortium name="Lawrence Berkeley National Laboratory"/>
            <person name="Harder C.B."/>
            <person name="Miyauchi S."/>
            <person name="Viragh M."/>
            <person name="Kuo A."/>
            <person name="Thoen E."/>
            <person name="Andreopoulos B."/>
            <person name="Lu D."/>
            <person name="Skrede I."/>
            <person name="Drula E."/>
            <person name="Henrissat B."/>
            <person name="Morin E."/>
            <person name="Kohler A."/>
            <person name="Barry K."/>
            <person name="LaButti K."/>
            <person name="Morin E."/>
            <person name="Salamov A."/>
            <person name="Lipzen A."/>
            <person name="Mereny Z."/>
            <person name="Hegedus B."/>
            <person name="Baldrian P."/>
            <person name="Stursova M."/>
            <person name="Weitz H."/>
            <person name="Taylor A."/>
            <person name="Grigoriev I.V."/>
            <person name="Nagy L.G."/>
            <person name="Martin F."/>
            <person name="Kauserud H."/>
        </authorList>
    </citation>
    <scope>NUCLEOTIDE SEQUENCE</scope>
    <source>
        <strain evidence="15">CBHHK188m</strain>
    </source>
</reference>
<dbReference type="GO" id="GO:0034975">
    <property type="term" value="P:protein folding in endoplasmic reticulum"/>
    <property type="evidence" value="ECO:0007669"/>
    <property type="project" value="TreeGrafter"/>
</dbReference>
<evidence type="ECO:0000256" key="4">
    <source>
        <dbReference type="ARBA" id="ARBA00020824"/>
    </source>
</evidence>
<dbReference type="InterPro" id="IPR026895">
    <property type="entry name" value="EMC1"/>
</dbReference>
<dbReference type="InterPro" id="IPR015943">
    <property type="entry name" value="WD40/YVTN_repeat-like_dom_sf"/>
</dbReference>
<evidence type="ECO:0000256" key="3">
    <source>
        <dbReference type="ARBA" id="ARBA00011276"/>
    </source>
</evidence>
<evidence type="ECO:0000259" key="13">
    <source>
        <dbReference type="Pfam" id="PF07774"/>
    </source>
</evidence>
<sequence>MFLLLFALLLCSSLSLAIHESDVGVIDWHKKLVGVPHATRVTHVQANGITQSVILVPTASNVLAALNTTDGSVVWRYVFDAADGIASFHVAGDAVVALSGQGASMLRSFEPLTGFITLETRLAAPLSSVPIGVDVTSEPNTSAMFVLNTHTIARIGEVQWTWEAEDKGMRFSKLVHTSTAVYAVGLSQQAAALYLVAIHPITGIQIEIGWKHLPPAVSSFMVVGDAAIWVDPATQSLGFVHLTPALKASIRTEKTLKWQELVDVYLQDFGVLVGVLANGEARVLQARDGGVVESVHTFPANDGEKSLFAGGLDKDGAPYIVRLWTTVSNTTAAEIYTPAHGVVKTIFPLDSYKYGTVTHLAVDGPRLVITTSTGAVQLWEQDQLLWGREEALASIDVAAFVELPLPERVARVVEGESFITRLTRQIVEAKDFPEYAAAFAQRFFTGAPLRDEVVVSAHDHTASLGRDAFGFRQVLVVATAYGSVFGLDSASGAVLWTRVLGLGWAGVGVGGTVKPVKIFVVDGEEESKDVVLITQRRANNKLVDTVLFRIDPLTGGSVYPAEEDTNRLLEGTDVISGPLTEAFLIPDSSAIMLIDEFFQINSYPDTEANTAFISRLASKVYLPFMETFPEGPRMVGHSLKLDPELSDKHVAFRTWGLSLSPDETVKSIVKPRVGPVASLGKVLGNRTTLYKYLNPRMFVVLTQGPDTPRAGCGIYVVDAAKGSVLYSALVPFPSTRVCDVHATFAENWLVYHYYDGEGVGAGEAKGWRMVTVELYEGGLDEKTQSSDMSSFGVDSMHVEALEQSYVFAHGITAITTTSTKFGITSKDIIVATQNNKIHAIPRRMLNPRRPKNRKPTVEEQQEEQLIPYDVFIPDDPRRTISHNYEVANTRNIITAPALLESTSLVFAYGLDLFLTRVAPSNTFDILNKNFNKAQLVLTVFGLGLGIVIAKPMVRRKRLRERWYQ</sequence>
<dbReference type="PANTHER" id="PTHR21573">
    <property type="entry name" value="ER MEMBRANE PROTEIN COMPLEX SUBUNIT 1"/>
    <property type="match status" value="1"/>
</dbReference>
<dbReference type="InterPro" id="IPR058545">
    <property type="entry name" value="Beta-prop_EMC1_1st"/>
</dbReference>
<gene>
    <name evidence="15" type="ORF">DFH07DRAFT_1055815</name>
</gene>
<keyword evidence="5 11" id="KW-0812">Transmembrane</keyword>
<keyword evidence="6 12" id="KW-0732">Signal</keyword>
<dbReference type="InterPro" id="IPR011678">
    <property type="entry name" value="EMC1_C"/>
</dbReference>
<proteinExistence type="inferred from homology"/>
<dbReference type="AlphaFoldDB" id="A0AAD7NYH4"/>
<dbReference type="GO" id="GO:0072546">
    <property type="term" value="C:EMC complex"/>
    <property type="evidence" value="ECO:0007669"/>
    <property type="project" value="InterPro"/>
</dbReference>
<comment type="subunit">
    <text evidence="3">Component of the ER membrane protein complex (EMC).</text>
</comment>
<evidence type="ECO:0000256" key="6">
    <source>
        <dbReference type="ARBA" id="ARBA00022729"/>
    </source>
</evidence>
<evidence type="ECO:0000256" key="2">
    <source>
        <dbReference type="ARBA" id="ARBA00007904"/>
    </source>
</evidence>
<comment type="similarity">
    <text evidence="2">Belongs to the EMC1 family.</text>
</comment>
<comment type="subcellular location">
    <subcellularLocation>
        <location evidence="1">Endoplasmic reticulum membrane</location>
        <topology evidence="1">Single-pass type I membrane protein</topology>
    </subcellularLocation>
</comment>
<keyword evidence="16" id="KW-1185">Reference proteome</keyword>
<keyword evidence="10" id="KW-0325">Glycoprotein</keyword>
<keyword evidence="9 11" id="KW-0472">Membrane</keyword>